<sequence length="70" mass="8565">MIKIQQNISTNFPNFKKKINHFHFHKKIIKMITYFFIFGSNNYLRQQISFNQKRGLEKICLKLNLRMICN</sequence>
<protein>
    <submittedName>
        <fullName evidence="1">Uncharacterized protein</fullName>
    </submittedName>
</protein>
<comment type="caution">
    <text evidence="1">The sequence shown here is derived from an EMBL/GenBank/DDBJ whole genome shotgun (WGS) entry which is preliminary data.</text>
</comment>
<dbReference type="Proteomes" id="UP000004099">
    <property type="component" value="Unassembled WGS sequence"/>
</dbReference>
<dbReference type="EMBL" id="ACGS02000050">
    <property type="protein sequence ID" value="EFZ33799.1"/>
    <property type="molecule type" value="Genomic_DNA"/>
</dbReference>
<gene>
    <name evidence="1" type="ORF">HMPREF0542_12088</name>
</gene>
<dbReference type="HOGENOM" id="CLU_2752829_0_0_9"/>
<name>E7FT60_9LACO</name>
<dbReference type="AlphaFoldDB" id="E7FT60"/>
<reference evidence="1 2" key="1">
    <citation type="submission" date="2011-01" db="EMBL/GenBank/DDBJ databases">
        <authorList>
            <person name="Muzny D."/>
            <person name="Qin X."/>
            <person name="Buhay C."/>
            <person name="Dugan-Rocha S."/>
            <person name="Ding Y."/>
            <person name="Chen G."/>
            <person name="Hawes A."/>
            <person name="Holder M."/>
            <person name="Jhangiani S."/>
            <person name="Johnson A."/>
            <person name="Khan Z."/>
            <person name="Li Z."/>
            <person name="Liu W."/>
            <person name="Liu X."/>
            <person name="Perez L."/>
            <person name="Shen H."/>
            <person name="Wang Q."/>
            <person name="Watt J."/>
            <person name="Xi L."/>
            <person name="Xin Y."/>
            <person name="Zhou J."/>
            <person name="Deng J."/>
            <person name="Jiang H."/>
            <person name="Liu Y."/>
            <person name="Qu J."/>
            <person name="Song X.-Z."/>
            <person name="Zhang L."/>
            <person name="Villasana D."/>
            <person name="Johnson A."/>
            <person name="Liu J."/>
            <person name="Liyanage D."/>
            <person name="Lorensuhewa L."/>
            <person name="Robinson T."/>
            <person name="Song A."/>
            <person name="Song B.-B."/>
            <person name="Dinh H."/>
            <person name="Thornton R."/>
            <person name="Coyle M."/>
            <person name="Francisco L."/>
            <person name="Jackson L."/>
            <person name="Javaid M."/>
            <person name="Korchina V."/>
            <person name="Kovar C."/>
            <person name="Mata R."/>
            <person name="Mathew T."/>
            <person name="Ngo R."/>
            <person name="Nguyen L."/>
            <person name="Nguyen N."/>
            <person name="Okwuonu G."/>
            <person name="Ongeri F."/>
            <person name="Pham C."/>
            <person name="Simmons D."/>
            <person name="Wilczek-Boney K."/>
            <person name="Hale W."/>
            <person name="Jakkamsetti A."/>
            <person name="Pham P."/>
            <person name="Ruth R."/>
            <person name="San Lucas F."/>
            <person name="Warren J."/>
            <person name="Zhang J."/>
            <person name="Zhao Z."/>
            <person name="Zhou C."/>
            <person name="Zhu D."/>
            <person name="Lee S."/>
            <person name="Bess C."/>
            <person name="Blankenburg K."/>
            <person name="Forbes L."/>
            <person name="Fu Q."/>
            <person name="Gubbala S."/>
            <person name="Hirani K."/>
            <person name="Jayaseelan J.C."/>
            <person name="Lara F."/>
            <person name="Munidasa M."/>
            <person name="Palculict T."/>
            <person name="Patil S."/>
            <person name="Pu L.-L."/>
            <person name="Saada N."/>
            <person name="Tang L."/>
            <person name="Weissenberger G."/>
            <person name="Zhu Y."/>
            <person name="Hemphill L."/>
            <person name="Shang Y."/>
            <person name="Youmans B."/>
            <person name="Ayvaz T."/>
            <person name="Ross M."/>
            <person name="Santibanez J."/>
            <person name="Aqrawi P."/>
            <person name="Gross S."/>
            <person name="Joshi V."/>
            <person name="Fowler G."/>
            <person name="Nazareth L."/>
            <person name="Reid J."/>
            <person name="Worley K."/>
            <person name="Petrosino J."/>
            <person name="Highlander S."/>
            <person name="Gibbs R."/>
        </authorList>
    </citation>
    <scope>NUCLEOTIDE SEQUENCE [LARGE SCALE GENOMIC DNA]</scope>
    <source>
        <strain evidence="1 2">ATCC 25644</strain>
    </source>
</reference>
<dbReference type="PATRIC" id="fig|525362.12.peg.1824"/>
<evidence type="ECO:0000313" key="2">
    <source>
        <dbReference type="Proteomes" id="UP000004099"/>
    </source>
</evidence>
<organism evidence="1 2">
    <name type="scientific">Ligilactobacillus ruminis ATCC 25644</name>
    <dbReference type="NCBI Taxonomy" id="525362"/>
    <lineage>
        <taxon>Bacteria</taxon>
        <taxon>Bacillati</taxon>
        <taxon>Bacillota</taxon>
        <taxon>Bacilli</taxon>
        <taxon>Lactobacillales</taxon>
        <taxon>Lactobacillaceae</taxon>
        <taxon>Ligilactobacillus</taxon>
    </lineage>
</organism>
<evidence type="ECO:0000313" key="1">
    <source>
        <dbReference type="EMBL" id="EFZ33799.1"/>
    </source>
</evidence>
<accession>E7FT60</accession>
<proteinExistence type="predicted"/>